<organism evidence="3">
    <name type="scientific">Bionectria ochroleuca</name>
    <name type="common">Gliocladium roseum</name>
    <dbReference type="NCBI Taxonomy" id="29856"/>
    <lineage>
        <taxon>Eukaryota</taxon>
        <taxon>Fungi</taxon>
        <taxon>Dikarya</taxon>
        <taxon>Ascomycota</taxon>
        <taxon>Pezizomycotina</taxon>
        <taxon>Sordariomycetes</taxon>
        <taxon>Hypocreomycetidae</taxon>
        <taxon>Hypocreales</taxon>
        <taxon>Bionectriaceae</taxon>
        <taxon>Clonostachys</taxon>
    </lineage>
</organism>
<dbReference type="AlphaFoldDB" id="A0A0B7KFC1"/>
<proteinExistence type="predicted"/>
<dbReference type="Pfam" id="PF24883">
    <property type="entry name" value="NPHP3_N"/>
    <property type="match status" value="2"/>
</dbReference>
<protein>
    <recommendedName>
        <fullName evidence="2">Nephrocystin 3-like N-terminal domain-containing protein</fullName>
    </recommendedName>
</protein>
<sequence length="871" mass="99178">MVSKESATKGLCNSQPALTIQVYEDHSNMVKFSTGDHRIDILASKLSEILGIEHKALRLELARIFTIQTRLENETQARVDSRDKIRWNDKLVINSIRAPERGRLLEQIDTRLGHTFDWAFDNAAVNVTNWLENGSGLFWVSGKPGSGKSTFMKYIFNDERTAELLHRWQSDSQLMALSFFFHHRGTILQKSFEGLLRSLMSQILEKKSSLVAILYPILDRIYLERIQIDGLGDLRFDLHGLFRLCGLGTGQGLEGFEGLIQRQDQIPTGKSMDIELQTLLERNGVDVPNLKFRLDEVNDSLGGDLITWDGLLRRHYRRQKIKSDIQTGQWSREDLEEALQRLITQRRSKLDICIFIDALDEYVSRPEFIVSFLQDLVQSSPQSWTRIRIMFSSRPWAIFKREFAGCLGFQVHEYTEEDILEFCVAKIPLDPTSTSLLEPLVPDICTRARGVFLWVALVMRDLASVTQEKGFNMEELKEKVQKTLDYLPDGLDQYYGTIIERISLGFRWKAYVTLELICRAEGQLSLNDIIRMLDCSKVRNLYEARIRARRVSHITRGYVETYGDDGYVRMLSGGLIDIVHHHDGTPQVEFMHETIKEFVEDIQFKALILENTITMHKLCSGKYYIATDDLQDRLESLLGFSVFCGLKLCIEDAYKADSSCLQNCEDDLVSLLLKAIDQKNYRLDDAIDLATSLVAKGIRGGRNMGGMEQILKSMWSLNSSSTTKVLIGQPDGAYENLMFILLEALPRPTAMILNGNEPEYSEALRFQRDLIHMSPPTLAEALLKRGVDANQLNSGGCTPMDSVIKIVTRDSFLPAQYHHTLCSLFLRHGGVMSNYSPVQWGECIRKFASAGFDIHGFGQAGFEPAEISRRN</sequence>
<dbReference type="PANTHER" id="PTHR10039:SF5">
    <property type="entry name" value="NACHT DOMAIN-CONTAINING PROTEIN"/>
    <property type="match status" value="1"/>
</dbReference>
<feature type="domain" description="Nephrocystin 3-like N-terminal" evidence="2">
    <location>
        <begin position="318"/>
        <end position="394"/>
    </location>
</feature>
<dbReference type="PANTHER" id="PTHR10039">
    <property type="entry name" value="AMELOGENIN"/>
    <property type="match status" value="1"/>
</dbReference>
<gene>
    <name evidence="3" type="ORF">BN869_000010225_1</name>
</gene>
<dbReference type="InterPro" id="IPR056884">
    <property type="entry name" value="NPHP3-like_N"/>
</dbReference>
<name>A0A0B7KFC1_BIOOC</name>
<dbReference type="InterPro" id="IPR027417">
    <property type="entry name" value="P-loop_NTPase"/>
</dbReference>
<accession>A0A0B7KFC1</accession>
<keyword evidence="1" id="KW-0677">Repeat</keyword>
<reference evidence="3" key="1">
    <citation type="submission" date="2015-01" db="EMBL/GenBank/DDBJ databases">
        <authorList>
            <person name="Durling Mikael"/>
        </authorList>
    </citation>
    <scope>NUCLEOTIDE SEQUENCE</scope>
</reference>
<dbReference type="Gene3D" id="3.40.50.300">
    <property type="entry name" value="P-loop containing nucleotide triphosphate hydrolases"/>
    <property type="match status" value="1"/>
</dbReference>
<dbReference type="SUPFAM" id="SSF52540">
    <property type="entry name" value="P-loop containing nucleoside triphosphate hydrolases"/>
    <property type="match status" value="1"/>
</dbReference>
<dbReference type="EMBL" id="CDPU01000040">
    <property type="protein sequence ID" value="CEO54167.1"/>
    <property type="molecule type" value="Genomic_DNA"/>
</dbReference>
<evidence type="ECO:0000313" key="3">
    <source>
        <dbReference type="EMBL" id="CEO54167.1"/>
    </source>
</evidence>
<evidence type="ECO:0000259" key="2">
    <source>
        <dbReference type="Pfam" id="PF24883"/>
    </source>
</evidence>
<evidence type="ECO:0000256" key="1">
    <source>
        <dbReference type="ARBA" id="ARBA00022737"/>
    </source>
</evidence>
<feature type="domain" description="Nephrocystin 3-like N-terminal" evidence="2">
    <location>
        <begin position="115"/>
        <end position="216"/>
    </location>
</feature>